<dbReference type="Pfam" id="PF14874">
    <property type="entry name" value="PapD-like"/>
    <property type="match status" value="1"/>
</dbReference>
<dbReference type="InterPro" id="IPR026173">
    <property type="entry name" value="SPAG17"/>
</dbReference>
<feature type="region of interest" description="Disordered" evidence="1">
    <location>
        <begin position="1183"/>
        <end position="1211"/>
    </location>
</feature>
<gene>
    <name evidence="3" type="primary">LOC106066803</name>
</gene>
<feature type="region of interest" description="Disordered" evidence="1">
    <location>
        <begin position="1102"/>
        <end position="1129"/>
    </location>
</feature>
<feature type="region of interest" description="Disordered" evidence="1">
    <location>
        <begin position="1335"/>
        <end position="1373"/>
    </location>
</feature>
<dbReference type="OrthoDB" id="10257153at2759"/>
<dbReference type="InterPro" id="IPR047002">
    <property type="entry name" value="Tcp10_C_sf"/>
</dbReference>
<feature type="region of interest" description="Disordered" evidence="1">
    <location>
        <begin position="1829"/>
        <end position="1867"/>
    </location>
</feature>
<dbReference type="OMA" id="HYATVIT"/>
<organism evidence="2 3">
    <name type="scientific">Biomphalaria glabrata</name>
    <name type="common">Bloodfluke planorb</name>
    <name type="synonym">Freshwater snail</name>
    <dbReference type="NCBI Taxonomy" id="6526"/>
    <lineage>
        <taxon>Eukaryota</taxon>
        <taxon>Metazoa</taxon>
        <taxon>Spiralia</taxon>
        <taxon>Lophotrochozoa</taxon>
        <taxon>Mollusca</taxon>
        <taxon>Gastropoda</taxon>
        <taxon>Heterobranchia</taxon>
        <taxon>Euthyneura</taxon>
        <taxon>Panpulmonata</taxon>
        <taxon>Hygrophila</taxon>
        <taxon>Lymnaeoidea</taxon>
        <taxon>Planorbidae</taxon>
        <taxon>Biomphalaria</taxon>
    </lineage>
</organism>
<protein>
    <submittedName>
        <fullName evidence="3">Sperm-associated antigen 17-like isoform X1</fullName>
    </submittedName>
</protein>
<dbReference type="PANTHER" id="PTHR21963">
    <property type="entry name" value="PF6"/>
    <property type="match status" value="1"/>
</dbReference>
<feature type="region of interest" description="Disordered" evidence="1">
    <location>
        <begin position="1914"/>
        <end position="2000"/>
    </location>
</feature>
<feature type="compositionally biased region" description="Basic and acidic residues" evidence="1">
    <location>
        <begin position="184"/>
        <end position="197"/>
    </location>
</feature>
<keyword evidence="2" id="KW-1185">Reference proteome</keyword>
<dbReference type="Gene3D" id="2.60.450.20">
    <property type="match status" value="1"/>
</dbReference>
<evidence type="ECO:0000256" key="1">
    <source>
        <dbReference type="SAM" id="MobiDB-lite"/>
    </source>
</evidence>
<feature type="compositionally biased region" description="Basic residues" evidence="1">
    <location>
        <begin position="163"/>
        <end position="174"/>
    </location>
</feature>
<evidence type="ECO:0000313" key="3">
    <source>
        <dbReference type="RefSeq" id="XP_055887725.1"/>
    </source>
</evidence>
<dbReference type="Proteomes" id="UP001165740">
    <property type="component" value="Chromosome 6"/>
</dbReference>
<dbReference type="GeneID" id="106066803"/>
<dbReference type="PANTHER" id="PTHR21963:SF1">
    <property type="entry name" value="SPERM-ASSOCIATED ANTIGEN 17"/>
    <property type="match status" value="1"/>
</dbReference>
<dbReference type="GO" id="GO:1990716">
    <property type="term" value="C:axonemal central apparatus"/>
    <property type="evidence" value="ECO:0007669"/>
    <property type="project" value="TreeGrafter"/>
</dbReference>
<accession>A0A9W3AKE5</accession>
<feature type="compositionally biased region" description="Basic and acidic residues" evidence="1">
    <location>
        <begin position="151"/>
        <end position="162"/>
    </location>
</feature>
<feature type="compositionally biased region" description="Polar residues" evidence="1">
    <location>
        <begin position="886"/>
        <end position="904"/>
    </location>
</feature>
<feature type="region of interest" description="Disordered" evidence="1">
    <location>
        <begin position="151"/>
        <end position="197"/>
    </location>
</feature>
<feature type="compositionally biased region" description="Basic and acidic residues" evidence="1">
    <location>
        <begin position="1852"/>
        <end position="1863"/>
    </location>
</feature>
<feature type="region of interest" description="Disordered" evidence="1">
    <location>
        <begin position="875"/>
        <end position="978"/>
    </location>
</feature>
<feature type="compositionally biased region" description="Basic and acidic residues" evidence="1">
    <location>
        <begin position="924"/>
        <end position="964"/>
    </location>
</feature>
<feature type="region of interest" description="Disordered" evidence="1">
    <location>
        <begin position="1"/>
        <end position="28"/>
    </location>
</feature>
<evidence type="ECO:0000313" key="2">
    <source>
        <dbReference type="Proteomes" id="UP001165740"/>
    </source>
</evidence>
<proteinExistence type="predicted"/>
<name>A0A9W3AKE5_BIOGL</name>
<dbReference type="GO" id="GO:0003351">
    <property type="term" value="P:epithelial cilium movement involved in extracellular fluid movement"/>
    <property type="evidence" value="ECO:0007669"/>
    <property type="project" value="TreeGrafter"/>
</dbReference>
<feature type="compositionally biased region" description="Polar residues" evidence="1">
    <location>
        <begin position="1107"/>
        <end position="1122"/>
    </location>
</feature>
<sequence>MAKAGKRGKSGDVKATASPRGKGENNYASGSFAEETWNPCLAWIVGKQPEDFKHVEALNIITLTGIRRLFSVVTKELLFNELKVLGNPHGQKKEKGKDAAPTSDVYDSIRVYLETNEPIPTDLLAKVIKWKLMMIKANDLKRREADIKAKKVKTGLDKEKRNKSATKSPKRGGKKTPEIQIAKEGSKLKKRGEEDDDAKYIDDEPDDGAQQYILISGFHDPHIFKALEEIGVNVSCILRLSTQDSNSQVKKSDINSEDQHKIEIKIPEKELTKEICLFWRDLLPLLQHLPDSSHCHDIAILDYEVKSFIIPTDPIDAEQKVQYSSTLFEEVAVMLYNLLEAKRLYGTFKENLNLINVPVFGDKESFSSVNVQPVTELENVPSARFIKSEVDMRYYNDLMNCIPQESVSVSLIMSCMLEQVIATEEEKIPPSEEPPPTRSDGIHFYLASYLANTANKLPLSEKEYNSLSEVLDLPQPPPEVPMPPLLINIHDKISMRTRHLKPYYGFDPHATENDLLRFLPFAKLCDLRPPPTPDSKESAVRLQELIHYCASDGLTKPEIDRAFKQFVFESMDLAATDSNGFFLKKEIEGVPPTAIPWDDPYPLFKIMVPDVNKINIENSKENGVAEESSAKLELMVPATLSVKSLSSIRRVTTVGSTKFLTPFGGSGKVSGVIMELKVNLGPGSCSTSKSRHASLDSKKGILLNRDTLSTSSSKKSQAISVHFDIPVGLEENEDDFLEATDKTENTFEEGLLKMIDIQQRNLDQWCFAEHYKPHILQQVLLDASYYLPIQDTYYHKRDNSVLLVLHNPFNREFKNHFDWHKEIHSDMGFRNYLEYTVESISDWLKEKEAEYQGKLLSKEIDTIYKEEEEKAREAEKLEKAKRIKSPNRSASRTKSPGKSPSNEKITVAINPYIRQGSLKAQQAENDKLAKEEEEKERQKLERKSRSSQTKERTKEDKTEKEKSKSPRGSAKSSKTAMNEQEIVPTVEPVKKSKYWPFYGYNTGNQLIHISGLTTTLFPTDGGQIKIDRTEIAQGTTSVKSSLFKDDHIFTVHLLNPVDKIEKQEEEKLQESKKLEEITAQGDQPISNESPVPITVIAEEDKAADSRMSVNNKNEQENQMTEASNESKVDVEEKVVKNKVKQKPVSQFGSVTAVLSDGMVLAFSQFGPSGESKAEILKESCHPTPAKIETPNSLQNPLSPARSKKESKRSQQLLPDSIEKFDEPINEVKVEEHRDVIQQEFQDIFVTCPDGLQVMYFLQSSVGIAPSHTEDFQLAVRQCYPFKTNGFQECESARHQYLMKEISRTITPDGNVIKMMTDGSVEVLSADSTVSIFTGHWSSQPSRPESPVNSTKAVSPDSMGQKTMSHSQTRAKSSIKITESELEEKVNVPSETPYWTITYPNGERLQISPNKEHKELPAVPISIATDPDTQQTMATRDDHVVTVSFPDGTTIVEHADGTRITVYYRETPITVETEDDKSSLELKTFKFIKVECPTYATVEFNGETSENLTVFGNGTSINVFPDGYYILHHCQGGRIEVDTEGTMVYYPRRKLFIEHIMPERPLQYILRHNAEVIVETEDPDGHIFHVKANGDFTISNSHDEDILSDMSDDDLETKAKKIIAYNQHAPRFFIIHADGSGTELLRFQDVAEYLSHAELNPATAVMKEPIQDHPGVTGITILKPYLSSLSEKWFKKYDQESIIPSGIRCRDLLTLPPKEVKKPGPKFGTNVGKGLNIGSLNKGSNRISILKCPNKLELRQLIQYKPMTEQLRNRLKNGVLKYSEAVVARMRADNLMAINDPRSEEEKIMAEELRKLSLKQQECDLEHVKSIYEKAIAPRVPTPPPTPRPKRTQADWQQDKREVEEEKKNKSKLKNKAIEPYFESEVGKAFLLSQANDVEEMMRQLVDDQILQPVDNRDVNSEMSFTPNLYNGQNNSQSQESDHSTVDSSPNGKKYTRETPSAGAASEVVTPLENLRPHNPTPAHATGQISPAIPRPDNPTPAQAGKLLAKKGNFTHKDSYLFSSKNKNNSIFGHTDYSTILEHPGENEDSVEFTNKDQDSSPLNPLSINLLGQSRTEPIPLPLAIQGGRPGAQINKQFLAVEEPARRKVKTSLITGATPKGQKLLVEMRGLICQPEQVNFGVLKEGSTYAYNIFLRNTGVDTCRFKVTQPPPATGLRVLYQPGPVAAGMCANLTLELYAIANGVEGESGVGKLEHVLEVITETHVLEIPVQATILTADEYESKKSTQVKESYARLVSNKPPALTGIIRPRKDQRISMYTLDK</sequence>
<dbReference type="GO" id="GO:1904158">
    <property type="term" value="P:axonemal central apparatus assembly"/>
    <property type="evidence" value="ECO:0007669"/>
    <property type="project" value="TreeGrafter"/>
</dbReference>
<reference evidence="3" key="1">
    <citation type="submission" date="2025-08" db="UniProtKB">
        <authorList>
            <consortium name="RefSeq"/>
        </authorList>
    </citation>
    <scope>IDENTIFICATION</scope>
</reference>
<dbReference type="RefSeq" id="XP_055887725.1">
    <property type="nucleotide sequence ID" value="XM_056031750.1"/>
</dbReference>
<feature type="compositionally biased region" description="Polar residues" evidence="1">
    <location>
        <begin position="1916"/>
        <end position="1934"/>
    </location>
</feature>
<dbReference type="GO" id="GO:0005576">
    <property type="term" value="C:extracellular region"/>
    <property type="evidence" value="ECO:0007669"/>
    <property type="project" value="GOC"/>
</dbReference>